<keyword evidence="3" id="KW-0963">Cytoplasm</keyword>
<feature type="coiled-coil region" evidence="5">
    <location>
        <begin position="49"/>
        <end position="76"/>
    </location>
</feature>
<dbReference type="InterPro" id="IPR006015">
    <property type="entry name" value="Universal_stress_UspA"/>
</dbReference>
<comment type="similarity">
    <text evidence="2">Belongs to the universal stress protein A family.</text>
</comment>
<evidence type="ECO:0000256" key="2">
    <source>
        <dbReference type="ARBA" id="ARBA00008791"/>
    </source>
</evidence>
<organism evidence="7 8">
    <name type="scientific">Parahaliea maris</name>
    <dbReference type="NCBI Taxonomy" id="2716870"/>
    <lineage>
        <taxon>Bacteria</taxon>
        <taxon>Pseudomonadati</taxon>
        <taxon>Pseudomonadota</taxon>
        <taxon>Gammaproteobacteria</taxon>
        <taxon>Cellvibrionales</taxon>
        <taxon>Halieaceae</taxon>
        <taxon>Parahaliea</taxon>
    </lineage>
</organism>
<dbReference type="PRINTS" id="PR01438">
    <property type="entry name" value="UNVRSLSTRESS"/>
</dbReference>
<protein>
    <submittedName>
        <fullName evidence="7">Universal stress protein</fullName>
    </submittedName>
</protein>
<dbReference type="PANTHER" id="PTHR47892">
    <property type="entry name" value="UNIVERSAL STRESS PROTEIN E"/>
    <property type="match status" value="1"/>
</dbReference>
<proteinExistence type="inferred from homology"/>
<name>A0A5C8ZYP1_9GAMM</name>
<dbReference type="InterPro" id="IPR006016">
    <property type="entry name" value="UspA"/>
</dbReference>
<keyword evidence="5" id="KW-0175">Coiled coil</keyword>
<dbReference type="PANTHER" id="PTHR47892:SF1">
    <property type="entry name" value="UNIVERSAL STRESS PROTEIN E"/>
    <property type="match status" value="1"/>
</dbReference>
<evidence type="ECO:0000256" key="1">
    <source>
        <dbReference type="ARBA" id="ARBA00004496"/>
    </source>
</evidence>
<evidence type="ECO:0000313" key="8">
    <source>
        <dbReference type="Proteomes" id="UP000321039"/>
    </source>
</evidence>
<gene>
    <name evidence="7" type="ORF">FV139_12875</name>
</gene>
<evidence type="ECO:0000313" key="7">
    <source>
        <dbReference type="EMBL" id="TXS92854.1"/>
    </source>
</evidence>
<comment type="function">
    <text evidence="4">Required for resistance to DNA-damaging agents.</text>
</comment>
<evidence type="ECO:0000256" key="4">
    <source>
        <dbReference type="ARBA" id="ARBA00037131"/>
    </source>
</evidence>
<evidence type="ECO:0000256" key="3">
    <source>
        <dbReference type="ARBA" id="ARBA00022490"/>
    </source>
</evidence>
<evidence type="ECO:0000256" key="5">
    <source>
        <dbReference type="SAM" id="Coils"/>
    </source>
</evidence>
<keyword evidence="8" id="KW-1185">Reference proteome</keyword>
<comment type="caution">
    <text evidence="7">The sequence shown here is derived from an EMBL/GenBank/DDBJ whole genome shotgun (WGS) entry which is preliminary data.</text>
</comment>
<accession>A0A5C8ZYP1</accession>
<dbReference type="SUPFAM" id="SSF52402">
    <property type="entry name" value="Adenine nucleotide alpha hydrolases-like"/>
    <property type="match status" value="2"/>
</dbReference>
<evidence type="ECO:0000259" key="6">
    <source>
        <dbReference type="Pfam" id="PF00582"/>
    </source>
</evidence>
<comment type="subcellular location">
    <subcellularLocation>
        <location evidence="1">Cytoplasm</location>
    </subcellularLocation>
</comment>
<feature type="domain" description="UspA" evidence="6">
    <location>
        <begin position="167"/>
        <end position="288"/>
    </location>
</feature>
<dbReference type="Proteomes" id="UP000321039">
    <property type="component" value="Unassembled WGS sequence"/>
</dbReference>
<dbReference type="Pfam" id="PF00582">
    <property type="entry name" value="Usp"/>
    <property type="match status" value="1"/>
</dbReference>
<dbReference type="RefSeq" id="WP_148068857.1">
    <property type="nucleotide sequence ID" value="NZ_VRZA01000004.1"/>
</dbReference>
<reference evidence="7 8" key="1">
    <citation type="submission" date="2019-08" db="EMBL/GenBank/DDBJ databases">
        <title>Parahaliea maris sp. nov., isolated from the surface seawater.</title>
        <authorList>
            <person name="Liu Y."/>
        </authorList>
    </citation>
    <scope>NUCLEOTIDE SEQUENCE [LARGE SCALE GENOMIC DNA]</scope>
    <source>
        <strain evidence="7 8">HSLHS9</strain>
    </source>
</reference>
<dbReference type="AlphaFoldDB" id="A0A5C8ZYP1"/>
<dbReference type="GO" id="GO:0005737">
    <property type="term" value="C:cytoplasm"/>
    <property type="evidence" value="ECO:0007669"/>
    <property type="project" value="UniProtKB-SubCell"/>
</dbReference>
<dbReference type="EMBL" id="VRZA01000004">
    <property type="protein sequence ID" value="TXS92854.1"/>
    <property type="molecule type" value="Genomic_DNA"/>
</dbReference>
<sequence>MAKILVIADTTNRCAATPRGMELARRLGHSVEVVAFVWSSLKGLDLSASDKAELKQRLLSEREKEAEERVAKYRQEGQKVSIKVIWERDISGWVKRRVANGKYWGVIKTGRRSESVTHTPSDWQLLRECPVPVLIVARDKWHRTKPVLAALDLGTRVKGKRRLNLEVIEQSRHIAEALDAELKLICAVEVPTLLAELDMVDPAAFVREQKKNMAPLIAELAQEYDLPRSAFVVKRGPVAKVITSEAARVRAQLVVMGTVGRKGVKARLLGNTAESVLALLHTDVLALKP</sequence>
<dbReference type="Gene3D" id="3.40.50.12370">
    <property type="match status" value="1"/>
</dbReference>